<keyword evidence="2" id="KW-1185">Reference proteome</keyword>
<reference evidence="1" key="1">
    <citation type="submission" date="2021-08" db="EMBL/GenBank/DDBJ databases">
        <title>The first chromosome-level gecko genome reveals the dynamic sex chromosomes of Neotropical dwarf geckos (Sphaerodactylidae: Sphaerodactylus).</title>
        <authorList>
            <person name="Pinto B.J."/>
            <person name="Keating S.E."/>
            <person name="Gamble T."/>
        </authorList>
    </citation>
    <scope>NUCLEOTIDE SEQUENCE</scope>
    <source>
        <strain evidence="1">TG3544</strain>
    </source>
</reference>
<comment type="caution">
    <text evidence="1">The sequence shown here is derived from an EMBL/GenBank/DDBJ whole genome shotgun (WGS) entry which is preliminary data.</text>
</comment>
<protein>
    <submittedName>
        <fullName evidence="1">Uncharacterized protein</fullName>
    </submittedName>
</protein>
<organism evidence="1 2">
    <name type="scientific">Sphaerodactylus townsendi</name>
    <dbReference type="NCBI Taxonomy" id="933632"/>
    <lineage>
        <taxon>Eukaryota</taxon>
        <taxon>Metazoa</taxon>
        <taxon>Chordata</taxon>
        <taxon>Craniata</taxon>
        <taxon>Vertebrata</taxon>
        <taxon>Euteleostomi</taxon>
        <taxon>Lepidosauria</taxon>
        <taxon>Squamata</taxon>
        <taxon>Bifurcata</taxon>
        <taxon>Gekkota</taxon>
        <taxon>Sphaerodactylidae</taxon>
        <taxon>Sphaerodactylus</taxon>
    </lineage>
</organism>
<evidence type="ECO:0000313" key="1">
    <source>
        <dbReference type="EMBL" id="KAH8008550.1"/>
    </source>
</evidence>
<evidence type="ECO:0000313" key="2">
    <source>
        <dbReference type="Proteomes" id="UP000827872"/>
    </source>
</evidence>
<name>A0ACB8FUD7_9SAUR</name>
<dbReference type="Proteomes" id="UP000827872">
    <property type="component" value="Linkage Group LG06"/>
</dbReference>
<sequence>MGHHWGVLKGRSDWVFQSGGGEGGRKWVGVDMQCQMVLGLWVGGLEGGVAKERHICTDDTKLNKDPFFSLCINKCSNKKEMRAELFQEKTEQKKKSPVELG</sequence>
<proteinExistence type="predicted"/>
<gene>
    <name evidence="1" type="ORF">K3G42_029959</name>
</gene>
<accession>A0ACB8FUD7</accession>
<dbReference type="EMBL" id="CM037619">
    <property type="protein sequence ID" value="KAH8008550.1"/>
    <property type="molecule type" value="Genomic_DNA"/>
</dbReference>